<dbReference type="SUPFAM" id="SSF51621">
    <property type="entry name" value="Phosphoenolpyruvate/pyruvate domain"/>
    <property type="match status" value="1"/>
</dbReference>
<name>A0A0S7BHL8_9CHLR</name>
<comment type="cofactor">
    <cofactor evidence="1">
        <name>K(+)</name>
        <dbReference type="ChEBI" id="CHEBI:29103"/>
    </cofactor>
</comment>
<dbReference type="GO" id="GO:0030955">
    <property type="term" value="F:potassium ion binding"/>
    <property type="evidence" value="ECO:0007669"/>
    <property type="project" value="UniProtKB-UniRule"/>
</dbReference>
<dbReference type="Pfam" id="PF00224">
    <property type="entry name" value="PK"/>
    <property type="match status" value="1"/>
</dbReference>
<evidence type="ECO:0000256" key="3">
    <source>
        <dbReference type="ARBA" id="ARBA00008663"/>
    </source>
</evidence>
<comment type="similarity">
    <text evidence="3 14">Belongs to the pyruvate kinase family.</text>
</comment>
<dbReference type="Pfam" id="PF02887">
    <property type="entry name" value="PK_C"/>
    <property type="match status" value="1"/>
</dbReference>
<dbReference type="PRINTS" id="PR01050">
    <property type="entry name" value="PYRUVTKNASE"/>
</dbReference>
<dbReference type="RefSeq" id="WP_075073824.1">
    <property type="nucleotide sequence ID" value="NZ_DF967972.1"/>
</dbReference>
<dbReference type="InterPro" id="IPR015813">
    <property type="entry name" value="Pyrv/PenolPyrv_kinase-like_dom"/>
</dbReference>
<accession>A0A0S7BHL8</accession>
<keyword evidence="18" id="KW-1185">Reference proteome</keyword>
<comment type="catalytic activity">
    <reaction evidence="14">
        <text>pyruvate + ATP = phosphoenolpyruvate + ADP + H(+)</text>
        <dbReference type="Rhea" id="RHEA:18157"/>
        <dbReference type="ChEBI" id="CHEBI:15361"/>
        <dbReference type="ChEBI" id="CHEBI:15378"/>
        <dbReference type="ChEBI" id="CHEBI:30616"/>
        <dbReference type="ChEBI" id="CHEBI:58702"/>
        <dbReference type="ChEBI" id="CHEBI:456216"/>
        <dbReference type="EC" id="2.7.1.40"/>
    </reaction>
</comment>
<dbReference type="SUPFAM" id="SSF50800">
    <property type="entry name" value="PK beta-barrel domain-like"/>
    <property type="match status" value="1"/>
</dbReference>
<feature type="domain" description="Pyruvate kinase C-terminal" evidence="16">
    <location>
        <begin position="369"/>
        <end position="477"/>
    </location>
</feature>
<dbReference type="AlphaFoldDB" id="A0A0S7BHL8"/>
<evidence type="ECO:0000256" key="6">
    <source>
        <dbReference type="ARBA" id="ARBA00022723"/>
    </source>
</evidence>
<dbReference type="Gene3D" id="3.40.1380.20">
    <property type="entry name" value="Pyruvate kinase, C-terminal domain"/>
    <property type="match status" value="1"/>
</dbReference>
<evidence type="ECO:0000256" key="10">
    <source>
        <dbReference type="ARBA" id="ARBA00022842"/>
    </source>
</evidence>
<dbReference type="PANTHER" id="PTHR11817">
    <property type="entry name" value="PYRUVATE KINASE"/>
    <property type="match status" value="1"/>
</dbReference>
<keyword evidence="12 17" id="KW-0670">Pyruvate</keyword>
<dbReference type="Gene3D" id="3.20.20.60">
    <property type="entry name" value="Phosphoenolpyruvate-binding domains"/>
    <property type="match status" value="1"/>
</dbReference>
<evidence type="ECO:0000313" key="18">
    <source>
        <dbReference type="Proteomes" id="UP000055060"/>
    </source>
</evidence>
<evidence type="ECO:0000256" key="5">
    <source>
        <dbReference type="ARBA" id="ARBA00022679"/>
    </source>
</evidence>
<protein>
    <recommendedName>
        <fullName evidence="4 13">Pyruvate kinase</fullName>
        <ecNumber evidence="4 13">2.7.1.40</ecNumber>
    </recommendedName>
</protein>
<dbReference type="EMBL" id="DF967972">
    <property type="protein sequence ID" value="GAP14580.1"/>
    <property type="molecule type" value="Genomic_DNA"/>
</dbReference>
<evidence type="ECO:0000259" key="16">
    <source>
        <dbReference type="Pfam" id="PF02887"/>
    </source>
</evidence>
<sequence length="484" mass="52129">MTRYAKIVATIGPSCEDTETLRKLILAGVDVARLNFSHGTHDEHAARIANIRRLSEELHKPVTILQDLQGPKLRVGDLPEEGIPLKQGQEVILTPVDENGKPTAPQAEGILIPLHVPNLARSVKPGNHILLDDGQLEFEVIRVEGDAVYSRVILGGLLKSHKGVNLPGANLGIPGFTEKDREDLEFGLSQAIDAVAISFVRSAADVETVRAAIKSMAPSRTDTPIIAKMELPEAIDNMHEIIHAADGVMVARGDLGVEMSPQSVPIIQKKLIDLANRHAKIVITATQMLDSMIHSPRPTRAEASDVANAVLDGTDAVMLSGETASGSYPVESVAMMHSIICEAEKSFSAWGHPSGFPEELDTQDDTTSMTSAARALAHDANVASITVFTESGRTALMISKSRPDVPIYALTPQERSYNRMGLYWGVMAFLVPFTPTVDSMLARVEEVLVSSTNLQPGQQVVIITGYPLGTRISPNLALLHTLGD</sequence>
<dbReference type="Gene3D" id="2.40.33.10">
    <property type="entry name" value="PK beta-barrel domain-like"/>
    <property type="match status" value="1"/>
</dbReference>
<evidence type="ECO:0000259" key="15">
    <source>
        <dbReference type="Pfam" id="PF00224"/>
    </source>
</evidence>
<dbReference type="GO" id="GO:0000287">
    <property type="term" value="F:magnesium ion binding"/>
    <property type="evidence" value="ECO:0007669"/>
    <property type="project" value="UniProtKB-UniRule"/>
</dbReference>
<dbReference type="InterPro" id="IPR015793">
    <property type="entry name" value="Pyrv_Knase_brl"/>
</dbReference>
<dbReference type="InterPro" id="IPR015795">
    <property type="entry name" value="Pyrv_Knase_C"/>
</dbReference>
<proteinExistence type="inferred from homology"/>
<dbReference type="STRING" id="360412.LARV_02353"/>
<dbReference type="InterPro" id="IPR001697">
    <property type="entry name" value="Pyr_Knase"/>
</dbReference>
<evidence type="ECO:0000256" key="14">
    <source>
        <dbReference type="RuleBase" id="RU000504"/>
    </source>
</evidence>
<dbReference type="GO" id="GO:0004743">
    <property type="term" value="F:pyruvate kinase activity"/>
    <property type="evidence" value="ECO:0007669"/>
    <property type="project" value="UniProtKB-UniRule"/>
</dbReference>
<dbReference type="NCBIfam" id="NF004978">
    <property type="entry name" value="PRK06354.1"/>
    <property type="match status" value="1"/>
</dbReference>
<evidence type="ECO:0000256" key="2">
    <source>
        <dbReference type="ARBA" id="ARBA00004997"/>
    </source>
</evidence>
<evidence type="ECO:0000256" key="1">
    <source>
        <dbReference type="ARBA" id="ARBA00001958"/>
    </source>
</evidence>
<evidence type="ECO:0000256" key="7">
    <source>
        <dbReference type="ARBA" id="ARBA00022741"/>
    </source>
</evidence>
<feature type="domain" description="Pyruvate kinase barrel" evidence="15">
    <location>
        <begin position="3"/>
        <end position="333"/>
    </location>
</feature>
<dbReference type="SUPFAM" id="SSF52935">
    <property type="entry name" value="PK C-terminal domain-like"/>
    <property type="match status" value="1"/>
</dbReference>
<dbReference type="GO" id="GO:0016301">
    <property type="term" value="F:kinase activity"/>
    <property type="evidence" value="ECO:0007669"/>
    <property type="project" value="UniProtKB-KW"/>
</dbReference>
<reference evidence="17" key="1">
    <citation type="submission" date="2015-07" db="EMBL/GenBank/DDBJ databases">
        <title>Draft Genome Sequences of Anaerolinea thermolimosa IMO-1, Bellilinea caldifistulae GOMI-1, Leptolinea tardivitalis YMTK-2, Levilinea saccharolytica KIBI-1,Longilinea arvoryzae KOME-1, Previously Described as Members of the Anaerolineaceae (Chloroflexi).</title>
        <authorList>
            <person name="Sekiguchi Y."/>
            <person name="Ohashi A."/>
            <person name="Matsuura N."/>
            <person name="Tourlousse M.D."/>
        </authorList>
    </citation>
    <scope>NUCLEOTIDE SEQUENCE [LARGE SCALE GENOMIC DNA]</scope>
    <source>
        <strain evidence="17">KOME-1</strain>
    </source>
</reference>
<comment type="pathway">
    <text evidence="2 14">Carbohydrate degradation; glycolysis; pyruvate from D-glyceraldehyde 3-phosphate: step 5/5.</text>
</comment>
<keyword evidence="9" id="KW-0067">ATP-binding</keyword>
<keyword evidence="5 14" id="KW-0808">Transferase</keyword>
<dbReference type="NCBIfam" id="TIGR01064">
    <property type="entry name" value="pyruv_kin"/>
    <property type="match status" value="1"/>
</dbReference>
<evidence type="ECO:0000256" key="8">
    <source>
        <dbReference type="ARBA" id="ARBA00022777"/>
    </source>
</evidence>
<gene>
    <name evidence="17" type="ORF">LARV_02353</name>
</gene>
<organism evidence="17">
    <name type="scientific">Longilinea arvoryzae</name>
    <dbReference type="NCBI Taxonomy" id="360412"/>
    <lineage>
        <taxon>Bacteria</taxon>
        <taxon>Bacillati</taxon>
        <taxon>Chloroflexota</taxon>
        <taxon>Anaerolineae</taxon>
        <taxon>Anaerolineales</taxon>
        <taxon>Anaerolineaceae</taxon>
        <taxon>Longilinea</taxon>
    </lineage>
</organism>
<keyword evidence="6" id="KW-0479">Metal-binding</keyword>
<dbReference type="GO" id="GO:0005524">
    <property type="term" value="F:ATP binding"/>
    <property type="evidence" value="ECO:0007669"/>
    <property type="project" value="UniProtKB-KW"/>
</dbReference>
<dbReference type="UniPathway" id="UPA00109">
    <property type="reaction ID" value="UER00188"/>
</dbReference>
<dbReference type="NCBIfam" id="NF004491">
    <property type="entry name" value="PRK05826.1"/>
    <property type="match status" value="1"/>
</dbReference>
<dbReference type="Proteomes" id="UP000055060">
    <property type="component" value="Unassembled WGS sequence"/>
</dbReference>
<evidence type="ECO:0000256" key="13">
    <source>
        <dbReference type="NCBIfam" id="TIGR01064"/>
    </source>
</evidence>
<evidence type="ECO:0000256" key="11">
    <source>
        <dbReference type="ARBA" id="ARBA00023152"/>
    </source>
</evidence>
<evidence type="ECO:0000256" key="4">
    <source>
        <dbReference type="ARBA" id="ARBA00012142"/>
    </source>
</evidence>
<evidence type="ECO:0000256" key="9">
    <source>
        <dbReference type="ARBA" id="ARBA00022840"/>
    </source>
</evidence>
<keyword evidence="8 14" id="KW-0418">Kinase</keyword>
<dbReference type="OrthoDB" id="9812123at2"/>
<dbReference type="InterPro" id="IPR015806">
    <property type="entry name" value="Pyrv_Knase_insert_dom_sf"/>
</dbReference>
<keyword evidence="11 14" id="KW-0324">Glycolysis</keyword>
<dbReference type="InterPro" id="IPR036918">
    <property type="entry name" value="Pyrv_Knase_C_sf"/>
</dbReference>
<dbReference type="InterPro" id="IPR011037">
    <property type="entry name" value="Pyrv_Knase-like_insert_dom_sf"/>
</dbReference>
<keyword evidence="7" id="KW-0547">Nucleotide-binding</keyword>
<evidence type="ECO:0000256" key="12">
    <source>
        <dbReference type="ARBA" id="ARBA00023317"/>
    </source>
</evidence>
<dbReference type="InterPro" id="IPR040442">
    <property type="entry name" value="Pyrv_kinase-like_dom_sf"/>
</dbReference>
<keyword evidence="10 14" id="KW-0460">Magnesium</keyword>
<dbReference type="FunFam" id="2.40.33.10:FF:000001">
    <property type="entry name" value="Pyruvate kinase"/>
    <property type="match status" value="1"/>
</dbReference>
<evidence type="ECO:0000313" key="17">
    <source>
        <dbReference type="EMBL" id="GAP14580.1"/>
    </source>
</evidence>
<dbReference type="EC" id="2.7.1.40" evidence="4 13"/>